<keyword evidence="2" id="KW-1185">Reference proteome</keyword>
<gene>
    <name evidence="1" type="ORF">Q7X28_01880</name>
</gene>
<comment type="caution">
    <text evidence="1">The sequence shown here is derived from an EMBL/GenBank/DDBJ whole genome shotgun (WGS) entry which is preliminary data.</text>
</comment>
<dbReference type="AlphaFoldDB" id="A0AA90SJS6"/>
<protein>
    <submittedName>
        <fullName evidence="1">Uncharacterized protein</fullName>
    </submittedName>
</protein>
<dbReference type="EMBL" id="JAUTIX010000001">
    <property type="protein sequence ID" value="MDP0396668.1"/>
    <property type="molecule type" value="Genomic_DNA"/>
</dbReference>
<sequence length="231" mass="26141">MPYRIEEIEDALSTEAVTARVATDSEVLHSNMPDQWVLIHESHDPRRRTELALDLWGPAIRQAIPQYFDNLETRLDDVRLFTLTLDNENISALIYICGRTSSNFPIVWIGRIPTTGEQDLPEALEPLRAFFESTHSEFTAEDWMSNGILPPEQYDELRFESRIPDDDDVVLDDGRTMNTGDLLVTAKYSGALFLCLAPATGEGILESEGNFDTAAPYLPHLDRLMIQAWEA</sequence>
<evidence type="ECO:0000313" key="2">
    <source>
        <dbReference type="Proteomes" id="UP001178281"/>
    </source>
</evidence>
<accession>A0AA90SJS6</accession>
<name>A0AA90SJS6_9ACTN</name>
<proteinExistence type="predicted"/>
<evidence type="ECO:0000313" key="1">
    <source>
        <dbReference type="EMBL" id="MDP0396668.1"/>
    </source>
</evidence>
<organism evidence="1 2">
    <name type="scientific">Tsukamurella strandjordii</name>
    <dbReference type="NCBI Taxonomy" id="147577"/>
    <lineage>
        <taxon>Bacteria</taxon>
        <taxon>Bacillati</taxon>
        <taxon>Actinomycetota</taxon>
        <taxon>Actinomycetes</taxon>
        <taxon>Mycobacteriales</taxon>
        <taxon>Tsukamurellaceae</taxon>
        <taxon>Tsukamurella</taxon>
    </lineage>
</organism>
<dbReference type="RefSeq" id="WP_220656520.1">
    <property type="nucleotide sequence ID" value="NZ_BAAAII010000002.1"/>
</dbReference>
<dbReference type="Proteomes" id="UP001178281">
    <property type="component" value="Unassembled WGS sequence"/>
</dbReference>
<reference evidence="1" key="1">
    <citation type="submission" date="2023-08" db="EMBL/GenBank/DDBJ databases">
        <title>The draft genome of Tsukamurella strandjordii strain 050030.</title>
        <authorList>
            <person name="Zhao F."/>
            <person name="Feng Y."/>
            <person name="Zong Z."/>
        </authorList>
    </citation>
    <scope>NUCLEOTIDE SEQUENCE</scope>
    <source>
        <strain evidence="1">050030</strain>
    </source>
</reference>